<organism evidence="1 2">
    <name type="scientific">Reichenbachiella carrageenanivorans</name>
    <dbReference type="NCBI Taxonomy" id="2979869"/>
    <lineage>
        <taxon>Bacteria</taxon>
        <taxon>Pseudomonadati</taxon>
        <taxon>Bacteroidota</taxon>
        <taxon>Cytophagia</taxon>
        <taxon>Cytophagales</taxon>
        <taxon>Reichenbachiellaceae</taxon>
        <taxon>Reichenbachiella</taxon>
    </lineage>
</organism>
<reference evidence="1" key="1">
    <citation type="submission" date="2022-10" db="EMBL/GenBank/DDBJ databases">
        <title>Comparative genomics and taxonomic characterization of three novel marine species of genus Reichenbachiella exhibiting antioxidant and polysaccharide degradation activities.</title>
        <authorList>
            <person name="Muhammad N."/>
            <person name="Lee Y.-J."/>
            <person name="Ko J."/>
            <person name="Kim S.-G."/>
        </authorList>
    </citation>
    <scope>NUCLEOTIDE SEQUENCE</scope>
    <source>
        <strain evidence="1">Wsw4-B4</strain>
    </source>
</reference>
<protein>
    <submittedName>
        <fullName evidence="1">Uncharacterized protein</fullName>
    </submittedName>
</protein>
<proteinExistence type="predicted"/>
<dbReference type="Proteomes" id="UP001062165">
    <property type="component" value="Chromosome"/>
</dbReference>
<dbReference type="RefSeq" id="WP_263052317.1">
    <property type="nucleotide sequence ID" value="NZ_CP106735.1"/>
</dbReference>
<evidence type="ECO:0000313" key="1">
    <source>
        <dbReference type="EMBL" id="UXX80587.1"/>
    </source>
</evidence>
<evidence type="ECO:0000313" key="2">
    <source>
        <dbReference type="Proteomes" id="UP001062165"/>
    </source>
</evidence>
<gene>
    <name evidence="1" type="ORF">N7E81_05675</name>
</gene>
<dbReference type="EMBL" id="CP106735">
    <property type="protein sequence ID" value="UXX80587.1"/>
    <property type="molecule type" value="Genomic_DNA"/>
</dbReference>
<name>A0ABY6D351_9BACT</name>
<accession>A0ABY6D351</accession>
<sequence>MNNTWILLSFAFLCSCLSPEEIAISADDQIKALDLVVQSIAEDQAGTQLVKTVTLDGSQESSTLPFDTLIVSKDLKTLKDYSFARLIRTTNYNKTAVDQGFLYERKAKEKKGPVSILIDKNEEGDIEELELKLEDANLLYTSNQQIRLTFENKKLATYRVQGSRKLIGMEATVFDISVRVQ</sequence>
<keyword evidence="2" id="KW-1185">Reference proteome</keyword>